<dbReference type="Proteomes" id="UP000516705">
    <property type="component" value="Plasmid pIKMIN-B501"/>
</dbReference>
<comment type="similarity">
    <text evidence="1">Belongs to the DNA2/NAM7 helicase family.</text>
</comment>
<evidence type="ECO:0000259" key="7">
    <source>
        <dbReference type="Pfam" id="PF13087"/>
    </source>
</evidence>
<evidence type="ECO:0000313" key="8">
    <source>
        <dbReference type="EMBL" id="QMI52094.1"/>
    </source>
</evidence>
<dbReference type="SUPFAM" id="SSF52540">
    <property type="entry name" value="P-loop containing nucleoside triphosphate hydrolases"/>
    <property type="match status" value="1"/>
</dbReference>
<dbReference type="Pfam" id="PF13086">
    <property type="entry name" value="AAA_11"/>
    <property type="match status" value="2"/>
</dbReference>
<reference evidence="8 9" key="1">
    <citation type="journal article" date="2020" name="Microbiol. Resour. Announc.">
        <title>Complete Genome Sequence of Streptococcus salivarius DB-B5, a Novel Probiotic Candidate Isolated from the Supragingival Plaque of a Healthy Female Subject.</title>
        <authorList>
            <person name="Fields F.R."/>
            <person name="Li X."/>
            <person name="Navarre W.W."/>
            <person name="Naito M."/>
        </authorList>
    </citation>
    <scope>NUCLEOTIDE SEQUENCE [LARGE SCALE GENOMIC DNA]</scope>
    <source>
        <strain evidence="8 9">DB-B5</strain>
        <plasmid evidence="8 9">pIKMIN-B501</plasmid>
    </source>
</reference>
<evidence type="ECO:0000256" key="5">
    <source>
        <dbReference type="ARBA" id="ARBA00022840"/>
    </source>
</evidence>
<dbReference type="GO" id="GO:0016787">
    <property type="term" value="F:hydrolase activity"/>
    <property type="evidence" value="ECO:0007669"/>
    <property type="project" value="UniProtKB-KW"/>
</dbReference>
<dbReference type="EMBL" id="CP054154">
    <property type="protein sequence ID" value="QMI52094.1"/>
    <property type="molecule type" value="Genomic_DNA"/>
</dbReference>
<dbReference type="GO" id="GO:0043139">
    <property type="term" value="F:5'-3' DNA helicase activity"/>
    <property type="evidence" value="ECO:0007669"/>
    <property type="project" value="TreeGrafter"/>
</dbReference>
<evidence type="ECO:0000313" key="9">
    <source>
        <dbReference type="Proteomes" id="UP000516705"/>
    </source>
</evidence>
<protein>
    <submittedName>
        <fullName evidence="8">AAA family ATPase</fullName>
    </submittedName>
</protein>
<feature type="domain" description="DNA2/NAM7 helicase helicase" evidence="6">
    <location>
        <begin position="200"/>
        <end position="274"/>
    </location>
</feature>
<keyword evidence="2" id="KW-0547">Nucleotide-binding</keyword>
<evidence type="ECO:0000256" key="1">
    <source>
        <dbReference type="ARBA" id="ARBA00007913"/>
    </source>
</evidence>
<dbReference type="InterPro" id="IPR050534">
    <property type="entry name" value="Coronavir_polyprotein_1ab"/>
</dbReference>
<dbReference type="Gene3D" id="3.40.50.300">
    <property type="entry name" value="P-loop containing nucleotide triphosphate hydrolases"/>
    <property type="match status" value="2"/>
</dbReference>
<name>A0A7L6WRE1_STRSL</name>
<gene>
    <name evidence="8" type="ORF">HRE60_10425</name>
</gene>
<dbReference type="InterPro" id="IPR041677">
    <property type="entry name" value="DNA2/NAM7_AAA_11"/>
</dbReference>
<proteinExistence type="inferred from homology"/>
<dbReference type="CDD" id="cd18808">
    <property type="entry name" value="SF1_C_Upf1"/>
    <property type="match status" value="1"/>
</dbReference>
<dbReference type="PANTHER" id="PTHR43788:SF8">
    <property type="entry name" value="DNA-BINDING PROTEIN SMUBP-2"/>
    <property type="match status" value="1"/>
</dbReference>
<evidence type="ECO:0000256" key="3">
    <source>
        <dbReference type="ARBA" id="ARBA00022801"/>
    </source>
</evidence>
<feature type="domain" description="DNA2/NAM7 helicase helicase" evidence="6">
    <location>
        <begin position="76"/>
        <end position="188"/>
    </location>
</feature>
<keyword evidence="8" id="KW-0614">Plasmid</keyword>
<keyword evidence="4" id="KW-0347">Helicase</keyword>
<evidence type="ECO:0000256" key="4">
    <source>
        <dbReference type="ARBA" id="ARBA00022806"/>
    </source>
</evidence>
<keyword evidence="5" id="KW-0067">ATP-binding</keyword>
<evidence type="ECO:0000256" key="2">
    <source>
        <dbReference type="ARBA" id="ARBA00022741"/>
    </source>
</evidence>
<dbReference type="Pfam" id="PF13087">
    <property type="entry name" value="AAA_12"/>
    <property type="match status" value="1"/>
</dbReference>
<accession>A0A7L6WRE1</accession>
<dbReference type="InterPro" id="IPR047187">
    <property type="entry name" value="SF1_C_Upf1"/>
</dbReference>
<dbReference type="InterPro" id="IPR027417">
    <property type="entry name" value="P-loop_NTPase"/>
</dbReference>
<dbReference type="AlphaFoldDB" id="A0A7L6WRE1"/>
<evidence type="ECO:0000259" key="6">
    <source>
        <dbReference type="Pfam" id="PF13086"/>
    </source>
</evidence>
<feature type="domain" description="DNA2/NAM7 helicase-like C-terminal" evidence="7">
    <location>
        <begin position="299"/>
        <end position="469"/>
    </location>
</feature>
<geneLocation type="plasmid" evidence="8 9">
    <name>pIKMIN-B501</name>
</geneLocation>
<sequence>MEVNKWADHLNHWKLFLTEMLKLTQDKPGEQTKIKRQLTTITSIQYGAVLNPNVLLSFIQPSAPKINFSAPRWNINLNASQKSAVKAAISDNVLTLIQGPPGTGKTQVIAETCLQLYRSNPDIRILVCSETHIAVNNVLERVAQLDNDMRIIRIQDKEESSSIQDFTTETILDDYSTWIDDNVTNKEIAKVLEDSFIHTENIRSTEKSLFLSSNLVGMTCNRVGAYNFNNLNELFDVVIIDEVCKATLPEILMPLSVSNKAVLVGDPKQLPPIFSTEERSVIESITNNNLQEHMYINDLFEQSNDAVFLNTQYRMCSQISKLISNLFYSGKLIDGREEEIIDAVNWIDYKPTRKWPLQEEINTKNPKIYNDDECNIILQLLNLIRTKEKNSSIAVIAPYKAQVNKLRSLLQYVDLNISIDTVDGFQGKESDIVIFSLTRNIGTFRFLSDERRLNVALSRAKNKIYFVGDIRYSSKNDLLKKIIKNSKVSEFVVEHK</sequence>
<dbReference type="InterPro" id="IPR041679">
    <property type="entry name" value="DNA2/NAM7-like_C"/>
</dbReference>
<dbReference type="PANTHER" id="PTHR43788">
    <property type="entry name" value="DNA2/NAM7 HELICASE FAMILY MEMBER"/>
    <property type="match status" value="1"/>
</dbReference>
<dbReference type="GO" id="GO:0005524">
    <property type="term" value="F:ATP binding"/>
    <property type="evidence" value="ECO:0007669"/>
    <property type="project" value="UniProtKB-KW"/>
</dbReference>
<keyword evidence="3" id="KW-0378">Hydrolase</keyword>
<organism evidence="8 9">
    <name type="scientific">Streptococcus salivarius</name>
    <dbReference type="NCBI Taxonomy" id="1304"/>
    <lineage>
        <taxon>Bacteria</taxon>
        <taxon>Bacillati</taxon>
        <taxon>Bacillota</taxon>
        <taxon>Bacilli</taxon>
        <taxon>Lactobacillales</taxon>
        <taxon>Streptococcaceae</taxon>
        <taxon>Streptococcus</taxon>
    </lineage>
</organism>